<sequence>MEHPVRHLRQSRTGAKVSTKEQRAVSTELTDVDAAILDILGRGSAVIKGLRVHENCHPGEGAQYADAMIGRQNDDQSPEENYSAQFEKT</sequence>
<reference evidence="3" key="1">
    <citation type="submission" date="2022-11" db="UniProtKB">
        <authorList>
            <consortium name="WormBaseParasite"/>
        </authorList>
    </citation>
    <scope>IDENTIFICATION</scope>
</reference>
<evidence type="ECO:0000313" key="2">
    <source>
        <dbReference type="Proteomes" id="UP000887565"/>
    </source>
</evidence>
<protein>
    <submittedName>
        <fullName evidence="3">Uncharacterized protein</fullName>
    </submittedName>
</protein>
<proteinExistence type="predicted"/>
<feature type="compositionally biased region" description="Polar residues" evidence="1">
    <location>
        <begin position="79"/>
        <end position="89"/>
    </location>
</feature>
<evidence type="ECO:0000313" key="3">
    <source>
        <dbReference type="WBParaSite" id="nRc.2.0.1.t33050-RA"/>
    </source>
</evidence>
<feature type="region of interest" description="Disordered" evidence="1">
    <location>
        <begin position="67"/>
        <end position="89"/>
    </location>
</feature>
<organism evidence="2 3">
    <name type="scientific">Romanomermis culicivorax</name>
    <name type="common">Nematode worm</name>
    <dbReference type="NCBI Taxonomy" id="13658"/>
    <lineage>
        <taxon>Eukaryota</taxon>
        <taxon>Metazoa</taxon>
        <taxon>Ecdysozoa</taxon>
        <taxon>Nematoda</taxon>
        <taxon>Enoplea</taxon>
        <taxon>Dorylaimia</taxon>
        <taxon>Mermithida</taxon>
        <taxon>Mermithoidea</taxon>
        <taxon>Mermithidae</taxon>
        <taxon>Romanomermis</taxon>
    </lineage>
</organism>
<keyword evidence="2" id="KW-1185">Reference proteome</keyword>
<dbReference type="Proteomes" id="UP000887565">
    <property type="component" value="Unplaced"/>
</dbReference>
<feature type="region of interest" description="Disordered" evidence="1">
    <location>
        <begin position="1"/>
        <end position="24"/>
    </location>
</feature>
<name>A0A915K2X4_ROMCU</name>
<accession>A0A915K2X4</accession>
<dbReference type="AlphaFoldDB" id="A0A915K2X4"/>
<dbReference type="WBParaSite" id="nRc.2.0.1.t33050-RA">
    <property type="protein sequence ID" value="nRc.2.0.1.t33050-RA"/>
    <property type="gene ID" value="nRc.2.0.1.g33050"/>
</dbReference>
<evidence type="ECO:0000256" key="1">
    <source>
        <dbReference type="SAM" id="MobiDB-lite"/>
    </source>
</evidence>
<feature type="compositionally biased region" description="Basic residues" evidence="1">
    <location>
        <begin position="1"/>
        <end position="10"/>
    </location>
</feature>